<dbReference type="Pfam" id="PF00725">
    <property type="entry name" value="3HCDH"/>
    <property type="match status" value="1"/>
</dbReference>
<evidence type="ECO:0000313" key="5">
    <source>
        <dbReference type="Proteomes" id="UP000274271"/>
    </source>
</evidence>
<dbReference type="OrthoDB" id="9771883at2"/>
<protein>
    <submittedName>
        <fullName evidence="4">3-hydroxyacyl-CoA dehydrogenase</fullName>
    </submittedName>
</protein>
<dbReference type="PROSITE" id="PS51257">
    <property type="entry name" value="PROKAR_LIPOPROTEIN"/>
    <property type="match status" value="1"/>
</dbReference>
<dbReference type="GO" id="GO:0016616">
    <property type="term" value="F:oxidoreductase activity, acting on the CH-OH group of donors, NAD or NADP as acceptor"/>
    <property type="evidence" value="ECO:0007669"/>
    <property type="project" value="InterPro"/>
</dbReference>
<dbReference type="EMBL" id="RQJP01000002">
    <property type="protein sequence ID" value="RRB14879.1"/>
    <property type="molecule type" value="Genomic_DNA"/>
</dbReference>
<dbReference type="Gene3D" id="1.10.1040.10">
    <property type="entry name" value="N-(1-d-carboxylethyl)-l-norvaline Dehydrogenase, domain 2"/>
    <property type="match status" value="1"/>
</dbReference>
<dbReference type="InterPro" id="IPR008927">
    <property type="entry name" value="6-PGluconate_DH-like_C_sf"/>
</dbReference>
<organism evidence="4 5">
    <name type="scientific">Larkinella knui</name>
    <dbReference type="NCBI Taxonomy" id="2025310"/>
    <lineage>
        <taxon>Bacteria</taxon>
        <taxon>Pseudomonadati</taxon>
        <taxon>Bacteroidota</taxon>
        <taxon>Cytophagia</taxon>
        <taxon>Cytophagales</taxon>
        <taxon>Spirosomataceae</taxon>
        <taxon>Larkinella</taxon>
    </lineage>
</organism>
<dbReference type="InterPro" id="IPR006108">
    <property type="entry name" value="3HC_DH_C"/>
</dbReference>
<keyword evidence="5" id="KW-1185">Reference proteome</keyword>
<dbReference type="Gene3D" id="3.40.50.720">
    <property type="entry name" value="NAD(P)-binding Rossmann-like Domain"/>
    <property type="match status" value="1"/>
</dbReference>
<dbReference type="GO" id="GO:0070403">
    <property type="term" value="F:NAD+ binding"/>
    <property type="evidence" value="ECO:0007669"/>
    <property type="project" value="InterPro"/>
</dbReference>
<feature type="domain" description="3-hydroxyacyl-CoA dehydrogenase C-terminal" evidence="2">
    <location>
        <begin position="187"/>
        <end position="281"/>
    </location>
</feature>
<keyword evidence="1" id="KW-0560">Oxidoreductase</keyword>
<dbReference type="Proteomes" id="UP000274271">
    <property type="component" value="Unassembled WGS sequence"/>
</dbReference>
<dbReference type="PIRSF" id="PIRSF000105">
    <property type="entry name" value="HCDH"/>
    <property type="match status" value="1"/>
</dbReference>
<proteinExistence type="predicted"/>
<comment type="caution">
    <text evidence="4">The sequence shown here is derived from an EMBL/GenBank/DDBJ whole genome shotgun (WGS) entry which is preliminary data.</text>
</comment>
<reference evidence="4 5" key="1">
    <citation type="submission" date="2018-11" db="EMBL/GenBank/DDBJ databases">
        <authorList>
            <person name="Zhou Z."/>
            <person name="Wang G."/>
        </authorList>
    </citation>
    <scope>NUCLEOTIDE SEQUENCE [LARGE SCALE GENOMIC DNA]</scope>
    <source>
        <strain evidence="4 5">KCTC42998</strain>
    </source>
</reference>
<dbReference type="AlphaFoldDB" id="A0A3P1CNP8"/>
<dbReference type="SUPFAM" id="SSF51735">
    <property type="entry name" value="NAD(P)-binding Rossmann-fold domains"/>
    <property type="match status" value="1"/>
</dbReference>
<dbReference type="InterPro" id="IPR036291">
    <property type="entry name" value="NAD(P)-bd_dom_sf"/>
</dbReference>
<dbReference type="GO" id="GO:0006631">
    <property type="term" value="P:fatty acid metabolic process"/>
    <property type="evidence" value="ECO:0007669"/>
    <property type="project" value="InterPro"/>
</dbReference>
<evidence type="ECO:0000259" key="2">
    <source>
        <dbReference type="Pfam" id="PF00725"/>
    </source>
</evidence>
<dbReference type="InterPro" id="IPR006176">
    <property type="entry name" value="3-OHacyl-CoA_DH_NAD-bd"/>
</dbReference>
<evidence type="ECO:0000259" key="3">
    <source>
        <dbReference type="Pfam" id="PF02737"/>
    </source>
</evidence>
<name>A0A3P1CNP8_9BACT</name>
<evidence type="ECO:0000256" key="1">
    <source>
        <dbReference type="ARBA" id="ARBA00023002"/>
    </source>
</evidence>
<dbReference type="SUPFAM" id="SSF48179">
    <property type="entry name" value="6-phosphogluconate dehydrogenase C-terminal domain-like"/>
    <property type="match status" value="1"/>
</dbReference>
<gene>
    <name evidence="4" type="ORF">EHT87_09945</name>
</gene>
<dbReference type="PANTHER" id="PTHR48075:SF5">
    <property type="entry name" value="3-HYDROXYBUTYRYL-COA DEHYDROGENASE"/>
    <property type="match status" value="1"/>
</dbReference>
<evidence type="ECO:0000313" key="4">
    <source>
        <dbReference type="EMBL" id="RRB14879.1"/>
    </source>
</evidence>
<dbReference type="InterPro" id="IPR013328">
    <property type="entry name" value="6PGD_dom2"/>
</dbReference>
<dbReference type="PANTHER" id="PTHR48075">
    <property type="entry name" value="3-HYDROXYACYL-COA DEHYDROGENASE FAMILY PROTEIN"/>
    <property type="match status" value="1"/>
</dbReference>
<sequence length="326" mass="36979">MTKTSYHQTAILVVGSCKLTSSIAVCLMQAGHRVTLYSDDCQAVQARIKTHTAAIDQLNLSALQGVDCEELSELKEPLEHRLAIVITPENLAQKGDVIRQLEAVLSPEALIAINTESLPLDALQQQAAQPERILGVNWTEPAHTTFFLEVITTSRNSDVLTEAFCETARSDWQKDPYQLHRGNGIRTRMLCAMIREAFYLVENGYVSVEGIDRGCRNDAGYYMPFAGNFRYMDLMGTFIYGLVMKDLNPELSKSRHVPQFFQDLIRQGNWGMDSGKGFFDYQQGEPEQWDARLQQFSYQISQLISKYPFNYEETKELTDAQPLMHD</sequence>
<feature type="domain" description="3-hydroxyacyl-CoA dehydrogenase NAD binding" evidence="3">
    <location>
        <begin position="11"/>
        <end position="170"/>
    </location>
</feature>
<dbReference type="InterPro" id="IPR022694">
    <property type="entry name" value="3-OHacyl-CoA_DH"/>
</dbReference>
<dbReference type="Pfam" id="PF02737">
    <property type="entry name" value="3HCDH_N"/>
    <property type="match status" value="1"/>
</dbReference>
<accession>A0A3P1CNP8</accession>
<dbReference type="RefSeq" id="WP_124906481.1">
    <property type="nucleotide sequence ID" value="NZ_RQJP01000002.1"/>
</dbReference>